<feature type="domain" description="ATPase AAA-type core" evidence="1">
    <location>
        <begin position="46"/>
        <end position="355"/>
    </location>
</feature>
<dbReference type="GO" id="GO:0005524">
    <property type="term" value="F:ATP binding"/>
    <property type="evidence" value="ECO:0007669"/>
    <property type="project" value="UniProtKB-KW"/>
</dbReference>
<dbReference type="Gene3D" id="3.40.50.300">
    <property type="entry name" value="P-loop containing nucleotide triphosphate hydrolases"/>
    <property type="match status" value="1"/>
</dbReference>
<reference evidence="2 3" key="1">
    <citation type="submission" date="2023-01" db="EMBL/GenBank/DDBJ databases">
        <title>Sporosarcina sp. nov., isolated from Korean tranditional fermented seafood 'Jeotgal'.</title>
        <authorList>
            <person name="Yang A.-I."/>
        </authorList>
    </citation>
    <scope>NUCLEOTIDE SEQUENCE [LARGE SCALE GENOMIC DNA]</scope>
    <source>
        <strain evidence="2 3">B2O-1</strain>
    </source>
</reference>
<evidence type="ECO:0000259" key="1">
    <source>
        <dbReference type="Pfam" id="PF13304"/>
    </source>
</evidence>
<keyword evidence="2" id="KW-0547">Nucleotide-binding</keyword>
<dbReference type="Proteomes" id="UP001303532">
    <property type="component" value="Chromosome"/>
</dbReference>
<name>A0ABZ0KU55_9BACL</name>
<evidence type="ECO:0000313" key="2">
    <source>
        <dbReference type="EMBL" id="WOV83671.1"/>
    </source>
</evidence>
<dbReference type="EMBL" id="CP116341">
    <property type="protein sequence ID" value="WOV83671.1"/>
    <property type="molecule type" value="Genomic_DNA"/>
</dbReference>
<dbReference type="Pfam" id="PF13304">
    <property type="entry name" value="AAA_21"/>
    <property type="match status" value="1"/>
</dbReference>
<sequence>MLFQFSVSNFLSIKEEQTFSMIAANLTGHEEDNLFSFQDFRVLRSAVIYGPNASGKSNFIAAIEVMRNLVHNSVQNSTQKELFPAWHFSLDERMQTKPTIFEVIFAAENTMYRYGFELLNDRVSKEYLYFVPNSREALLFERTNDVYKFGKYSSDEFKGIKDKTNTRALFLTVAAQFNSKQAAIVLNWFQNFNAISGLASDGYREFTASKILKDPEFKMRVSEMMQKADMGICSIDAKHVEADNLPTSLPKELRHLLMNELEVFTTHKATANDGTSILKQFNMETDESEGTKKYFALAGPILDTLESGGVLVVDELDSKLHPLLTRHIVQLFNSVDSNPNNAQLVFATHDTTLLSLRFFRRDQIWFVNKLEDGSSTLYALSDYKDEDGRGVRKDSTIQTDYFQGKFDAIPFIQ</sequence>
<dbReference type="SUPFAM" id="SSF52540">
    <property type="entry name" value="P-loop containing nucleoside triphosphate hydrolases"/>
    <property type="match status" value="1"/>
</dbReference>
<dbReference type="PANTHER" id="PTHR40396">
    <property type="entry name" value="ATPASE-LIKE PROTEIN"/>
    <property type="match status" value="1"/>
</dbReference>
<dbReference type="RefSeq" id="WP_323691360.1">
    <property type="nucleotide sequence ID" value="NZ_CP116341.1"/>
</dbReference>
<proteinExistence type="predicted"/>
<accession>A0ABZ0KU55</accession>
<dbReference type="InterPro" id="IPR027417">
    <property type="entry name" value="P-loop_NTPase"/>
</dbReference>
<dbReference type="PANTHER" id="PTHR40396:SF1">
    <property type="entry name" value="ATPASE AAA-TYPE CORE DOMAIN-CONTAINING PROTEIN"/>
    <property type="match status" value="1"/>
</dbReference>
<evidence type="ECO:0000313" key="3">
    <source>
        <dbReference type="Proteomes" id="UP001303532"/>
    </source>
</evidence>
<dbReference type="InterPro" id="IPR003959">
    <property type="entry name" value="ATPase_AAA_core"/>
</dbReference>
<organism evidence="2 3">
    <name type="scientific">Sporosarcina jeotgali</name>
    <dbReference type="NCBI Taxonomy" id="3020056"/>
    <lineage>
        <taxon>Bacteria</taxon>
        <taxon>Bacillati</taxon>
        <taxon>Bacillota</taxon>
        <taxon>Bacilli</taxon>
        <taxon>Bacillales</taxon>
        <taxon>Caryophanaceae</taxon>
        <taxon>Sporosarcina</taxon>
    </lineage>
</organism>
<keyword evidence="2" id="KW-0067">ATP-binding</keyword>
<gene>
    <name evidence="2" type="ORF">PGH26_12380</name>
</gene>
<keyword evidence="3" id="KW-1185">Reference proteome</keyword>
<protein>
    <submittedName>
        <fullName evidence="2">ATP-binding protein</fullName>
    </submittedName>
</protein>